<dbReference type="SUPFAM" id="SSF46689">
    <property type="entry name" value="Homeodomain-like"/>
    <property type="match status" value="1"/>
</dbReference>
<organism evidence="7 8">
    <name type="scientific">Arenimonas fontis</name>
    <dbReference type="NCBI Taxonomy" id="2608255"/>
    <lineage>
        <taxon>Bacteria</taxon>
        <taxon>Pseudomonadati</taxon>
        <taxon>Pseudomonadota</taxon>
        <taxon>Gammaproteobacteria</taxon>
        <taxon>Lysobacterales</taxon>
        <taxon>Lysobacteraceae</taxon>
        <taxon>Arenimonas</taxon>
    </lineage>
</organism>
<dbReference type="InterPro" id="IPR036271">
    <property type="entry name" value="Tet_transcr_reg_TetR-rel_C_sf"/>
</dbReference>
<dbReference type="EMBL" id="VUOD01000007">
    <property type="protein sequence ID" value="KAA2284315.1"/>
    <property type="molecule type" value="Genomic_DNA"/>
</dbReference>
<dbReference type="PANTHER" id="PTHR30055">
    <property type="entry name" value="HTH-TYPE TRANSCRIPTIONAL REGULATOR RUTR"/>
    <property type="match status" value="1"/>
</dbReference>
<keyword evidence="1" id="KW-0678">Repressor</keyword>
<gene>
    <name evidence="7" type="ORF">F0415_09610</name>
</gene>
<evidence type="ECO:0000313" key="7">
    <source>
        <dbReference type="EMBL" id="KAA2284315.1"/>
    </source>
</evidence>
<proteinExistence type="predicted"/>
<accession>A0A5B2Z8V0</accession>
<dbReference type="PANTHER" id="PTHR30055:SF229">
    <property type="entry name" value="HTH-TYPE TRANSCRIPTIONAL REPRESSOR RV1474C"/>
    <property type="match status" value="1"/>
</dbReference>
<feature type="domain" description="HTH tetR-type" evidence="6">
    <location>
        <begin position="17"/>
        <end position="77"/>
    </location>
</feature>
<evidence type="ECO:0000313" key="8">
    <source>
        <dbReference type="Proteomes" id="UP000322165"/>
    </source>
</evidence>
<dbReference type="GO" id="GO:0000976">
    <property type="term" value="F:transcription cis-regulatory region binding"/>
    <property type="evidence" value="ECO:0007669"/>
    <property type="project" value="TreeGrafter"/>
</dbReference>
<dbReference type="PRINTS" id="PR00455">
    <property type="entry name" value="HTHTETR"/>
</dbReference>
<protein>
    <submittedName>
        <fullName evidence="7">Helix-turn-helix transcriptional regulator</fullName>
    </submittedName>
</protein>
<dbReference type="InterPro" id="IPR009057">
    <property type="entry name" value="Homeodomain-like_sf"/>
</dbReference>
<dbReference type="RefSeq" id="WP_149861006.1">
    <property type="nucleotide sequence ID" value="NZ_VUOD01000007.1"/>
</dbReference>
<evidence type="ECO:0000256" key="5">
    <source>
        <dbReference type="PROSITE-ProRule" id="PRU00335"/>
    </source>
</evidence>
<dbReference type="Pfam" id="PF13977">
    <property type="entry name" value="TetR_C_6"/>
    <property type="match status" value="1"/>
</dbReference>
<feature type="DNA-binding region" description="H-T-H motif" evidence="5">
    <location>
        <begin position="40"/>
        <end position="59"/>
    </location>
</feature>
<keyword evidence="8" id="KW-1185">Reference proteome</keyword>
<dbReference type="Proteomes" id="UP000322165">
    <property type="component" value="Unassembled WGS sequence"/>
</dbReference>
<evidence type="ECO:0000256" key="4">
    <source>
        <dbReference type="ARBA" id="ARBA00023163"/>
    </source>
</evidence>
<comment type="caution">
    <text evidence="7">The sequence shown here is derived from an EMBL/GenBank/DDBJ whole genome shotgun (WGS) entry which is preliminary data.</text>
</comment>
<name>A0A5B2Z8V0_9GAMM</name>
<dbReference type="AlphaFoldDB" id="A0A5B2Z8V0"/>
<evidence type="ECO:0000259" key="6">
    <source>
        <dbReference type="PROSITE" id="PS50977"/>
    </source>
</evidence>
<reference evidence="7 8" key="2">
    <citation type="submission" date="2019-09" db="EMBL/GenBank/DDBJ databases">
        <authorList>
            <person name="Mazur A."/>
        </authorList>
    </citation>
    <scope>NUCLEOTIDE SEQUENCE [LARGE SCALE GENOMIC DNA]</scope>
    <source>
        <strain evidence="7 8">3729k</strain>
    </source>
</reference>
<sequence length="214" mass="23325">MSPMPIGGSEKSRARAQAQRARILEAARECFSESGFHGASMARIGERAGMSAGLIYRYFASKAEIIRAIAEGQREVRMRTMAEVGSRLELLERVLDKLSEWRRAGLAPGAFDPALFLEVTAEAGRDPAIAALVGAQEEQACADMARIVEREALAAGVRLPPPALRRHALLLRCLVDGVILRCVRDPKLDFAQVRASLRSLVPPLEERPDQSGPV</sequence>
<evidence type="ECO:0000256" key="2">
    <source>
        <dbReference type="ARBA" id="ARBA00023015"/>
    </source>
</evidence>
<keyword evidence="4" id="KW-0804">Transcription</keyword>
<dbReference type="PROSITE" id="PS50977">
    <property type="entry name" value="HTH_TETR_2"/>
    <property type="match status" value="1"/>
</dbReference>
<dbReference type="GO" id="GO:0003700">
    <property type="term" value="F:DNA-binding transcription factor activity"/>
    <property type="evidence" value="ECO:0007669"/>
    <property type="project" value="TreeGrafter"/>
</dbReference>
<dbReference type="InterPro" id="IPR050109">
    <property type="entry name" value="HTH-type_TetR-like_transc_reg"/>
</dbReference>
<dbReference type="Pfam" id="PF00440">
    <property type="entry name" value="TetR_N"/>
    <property type="match status" value="1"/>
</dbReference>
<evidence type="ECO:0000256" key="1">
    <source>
        <dbReference type="ARBA" id="ARBA00022491"/>
    </source>
</evidence>
<reference evidence="7 8" key="1">
    <citation type="submission" date="2019-09" db="EMBL/GenBank/DDBJ databases">
        <title>Arenimonas chukotkensis sp. nov., a bacterium isolated from Chukotka hot spring, Arctic region, Russia.</title>
        <authorList>
            <person name="Zayulina K.S."/>
            <person name="Prokofeva M.I."/>
            <person name="Elcheninov A.G."/>
            <person name="Novikov A."/>
            <person name="Kochetkova T.V."/>
            <person name="Kublanov I.V."/>
        </authorList>
    </citation>
    <scope>NUCLEOTIDE SEQUENCE [LARGE SCALE GENOMIC DNA]</scope>
    <source>
        <strain evidence="7 8">3729k</strain>
    </source>
</reference>
<dbReference type="InterPro" id="IPR039538">
    <property type="entry name" value="BetI_C"/>
</dbReference>
<keyword evidence="3 5" id="KW-0238">DNA-binding</keyword>
<keyword evidence="2" id="KW-0805">Transcription regulation</keyword>
<dbReference type="SUPFAM" id="SSF48498">
    <property type="entry name" value="Tetracyclin repressor-like, C-terminal domain"/>
    <property type="match status" value="1"/>
</dbReference>
<dbReference type="InterPro" id="IPR001647">
    <property type="entry name" value="HTH_TetR"/>
</dbReference>
<dbReference type="Gene3D" id="1.10.357.10">
    <property type="entry name" value="Tetracycline Repressor, domain 2"/>
    <property type="match status" value="1"/>
</dbReference>
<evidence type="ECO:0000256" key="3">
    <source>
        <dbReference type="ARBA" id="ARBA00023125"/>
    </source>
</evidence>